<evidence type="ECO:0000256" key="1">
    <source>
        <dbReference type="ARBA" id="ARBA00004141"/>
    </source>
</evidence>
<feature type="region of interest" description="Disordered" evidence="6">
    <location>
        <begin position="375"/>
        <end position="394"/>
    </location>
</feature>
<protein>
    <recommendedName>
        <fullName evidence="8">Rhodopsin domain-containing protein</fullName>
    </recommendedName>
</protein>
<dbReference type="Pfam" id="PF20684">
    <property type="entry name" value="Fung_rhodopsin"/>
    <property type="match status" value="1"/>
</dbReference>
<dbReference type="PANTHER" id="PTHR33048">
    <property type="entry name" value="PTH11-LIKE INTEGRAL MEMBRANE PROTEIN (AFU_ORTHOLOGUE AFUA_5G11245)"/>
    <property type="match status" value="1"/>
</dbReference>
<feature type="transmembrane region" description="Helical" evidence="7">
    <location>
        <begin position="49"/>
        <end position="74"/>
    </location>
</feature>
<dbReference type="EMBL" id="LGRN01000209">
    <property type="protein sequence ID" value="OJD14599.1"/>
    <property type="molecule type" value="Genomic_DNA"/>
</dbReference>
<evidence type="ECO:0000256" key="7">
    <source>
        <dbReference type="SAM" id="Phobius"/>
    </source>
</evidence>
<dbReference type="Proteomes" id="UP000182235">
    <property type="component" value="Unassembled WGS sequence"/>
</dbReference>
<evidence type="ECO:0000313" key="10">
    <source>
        <dbReference type="Proteomes" id="UP000182235"/>
    </source>
</evidence>
<name>A0A1J9QEN5_9EURO</name>
<evidence type="ECO:0000259" key="8">
    <source>
        <dbReference type="Pfam" id="PF20684"/>
    </source>
</evidence>
<feature type="transmembrane region" description="Helical" evidence="7">
    <location>
        <begin position="171"/>
        <end position="194"/>
    </location>
</feature>
<gene>
    <name evidence="9" type="ORF">AJ78_05059</name>
</gene>
<comment type="similarity">
    <text evidence="5">Belongs to the SAT4 family.</text>
</comment>
<feature type="transmembrane region" description="Helical" evidence="7">
    <location>
        <begin position="94"/>
        <end position="115"/>
    </location>
</feature>
<keyword evidence="4 7" id="KW-0472">Membrane</keyword>
<accession>A0A1J9QEN5</accession>
<dbReference type="VEuPathDB" id="FungiDB:AJ78_05059"/>
<feature type="transmembrane region" description="Helical" evidence="7">
    <location>
        <begin position="246"/>
        <end position="266"/>
    </location>
</feature>
<evidence type="ECO:0000256" key="6">
    <source>
        <dbReference type="SAM" id="MobiDB-lite"/>
    </source>
</evidence>
<keyword evidence="2 7" id="KW-0812">Transmembrane</keyword>
<feature type="domain" description="Rhodopsin" evidence="8">
    <location>
        <begin position="33"/>
        <end position="270"/>
    </location>
</feature>
<dbReference type="OrthoDB" id="444631at2759"/>
<dbReference type="PANTHER" id="PTHR33048:SF55">
    <property type="entry name" value="INTEGRAL MEMBRANE PROTEIN"/>
    <property type="match status" value="1"/>
</dbReference>
<comment type="subcellular location">
    <subcellularLocation>
        <location evidence="1">Membrane</location>
        <topology evidence="1">Multi-pass membrane protein</topology>
    </subcellularLocation>
</comment>
<reference evidence="9 10" key="1">
    <citation type="submission" date="2015-07" db="EMBL/GenBank/DDBJ databases">
        <title>Emmonsia species relationships and genome sequence.</title>
        <authorList>
            <consortium name="The Broad Institute Genomics Platform"/>
            <person name="Cuomo C.A."/>
            <person name="Munoz J.F."/>
            <person name="Imamovic A."/>
            <person name="Priest M.E."/>
            <person name="Young S."/>
            <person name="Clay O.K."/>
            <person name="McEwen J.G."/>
        </authorList>
    </citation>
    <scope>NUCLEOTIDE SEQUENCE [LARGE SCALE GENOMIC DNA]</scope>
    <source>
        <strain evidence="9 10">UAMH 9510</strain>
    </source>
</reference>
<evidence type="ECO:0000256" key="2">
    <source>
        <dbReference type="ARBA" id="ARBA00022692"/>
    </source>
</evidence>
<evidence type="ECO:0000256" key="3">
    <source>
        <dbReference type="ARBA" id="ARBA00022989"/>
    </source>
</evidence>
<dbReference type="InterPro" id="IPR049326">
    <property type="entry name" value="Rhodopsin_dom_fungi"/>
</dbReference>
<sequence>MGLFVDYHVPDISARLVYPSLVFSILTPLFVIARFVSRRVLTTSIGADDWVILTSLVFAETVSVQMIIICQWAFGKHKEDVMHVLPKSLKLYFFAQILYKINIGLTKISILLLYIRVFVRPWFTKTCWACIGVVTAFTIGTCVSSVFQCSPVAYAFNKSIPGGGKCINMTAFWYANAAFNISTDFIIVGLPIPVIAKLQLPTRTKIALCGVFTIGVLVCVTSILRITTLDVATSHLDTPWTNIGSSMWTVIESNLGIICACLPPLWRPLSIAFPRVFGRFNRSTSAKQSSYKLSHGSGGRKMSSSATGAGAGAAAANVIQLQSIERQRRKHDDSWMMITKSSEEEAEEERNETAWKGSGSQDRIVSDARTMTMNDEKHTPGLGPGGGSATDSTIKKTTQFSVRYDEMSDGEERNLAYNQLGLRPPRV</sequence>
<dbReference type="STRING" id="1447872.A0A1J9QEN5"/>
<evidence type="ECO:0000313" key="9">
    <source>
        <dbReference type="EMBL" id="OJD14599.1"/>
    </source>
</evidence>
<proteinExistence type="inferred from homology"/>
<feature type="transmembrane region" description="Helical" evidence="7">
    <location>
        <begin position="206"/>
        <end position="226"/>
    </location>
</feature>
<keyword evidence="10" id="KW-1185">Reference proteome</keyword>
<feature type="region of interest" description="Disordered" evidence="6">
    <location>
        <begin position="339"/>
        <end position="363"/>
    </location>
</feature>
<feature type="region of interest" description="Disordered" evidence="6">
    <location>
        <begin position="288"/>
        <end position="308"/>
    </location>
</feature>
<feature type="transmembrane region" description="Helical" evidence="7">
    <location>
        <begin position="127"/>
        <end position="147"/>
    </location>
</feature>
<dbReference type="AlphaFoldDB" id="A0A1J9QEN5"/>
<dbReference type="InterPro" id="IPR052337">
    <property type="entry name" value="SAT4-like"/>
</dbReference>
<feature type="transmembrane region" description="Helical" evidence="7">
    <location>
        <begin position="16"/>
        <end position="37"/>
    </location>
</feature>
<organism evidence="9 10">
    <name type="scientific">Emergomyces pasteurianus Ep9510</name>
    <dbReference type="NCBI Taxonomy" id="1447872"/>
    <lineage>
        <taxon>Eukaryota</taxon>
        <taxon>Fungi</taxon>
        <taxon>Dikarya</taxon>
        <taxon>Ascomycota</taxon>
        <taxon>Pezizomycotina</taxon>
        <taxon>Eurotiomycetes</taxon>
        <taxon>Eurotiomycetidae</taxon>
        <taxon>Onygenales</taxon>
        <taxon>Ajellomycetaceae</taxon>
        <taxon>Emergomyces</taxon>
    </lineage>
</organism>
<comment type="caution">
    <text evidence="9">The sequence shown here is derived from an EMBL/GenBank/DDBJ whole genome shotgun (WGS) entry which is preliminary data.</text>
</comment>
<evidence type="ECO:0000256" key="4">
    <source>
        <dbReference type="ARBA" id="ARBA00023136"/>
    </source>
</evidence>
<dbReference type="GO" id="GO:0016020">
    <property type="term" value="C:membrane"/>
    <property type="evidence" value="ECO:0007669"/>
    <property type="project" value="UniProtKB-SubCell"/>
</dbReference>
<keyword evidence="3 7" id="KW-1133">Transmembrane helix</keyword>
<evidence type="ECO:0000256" key="5">
    <source>
        <dbReference type="ARBA" id="ARBA00038359"/>
    </source>
</evidence>